<keyword evidence="2 8" id="KW-0121">Carboxypeptidase</keyword>
<dbReference type="PIRSF" id="PIRSF028757">
    <property type="entry name" value="LD-carboxypeptidase"/>
    <property type="match status" value="1"/>
</dbReference>
<gene>
    <name evidence="8" type="ORF">DN745_06785</name>
</gene>
<evidence type="ECO:0000259" key="7">
    <source>
        <dbReference type="Pfam" id="PF17676"/>
    </source>
</evidence>
<evidence type="ECO:0000256" key="3">
    <source>
        <dbReference type="ARBA" id="ARBA00022670"/>
    </source>
</evidence>
<dbReference type="Pfam" id="PF17676">
    <property type="entry name" value="Peptidase_S66C"/>
    <property type="match status" value="1"/>
</dbReference>
<keyword evidence="4" id="KW-0378">Hydrolase</keyword>
<dbReference type="SUPFAM" id="SSF52317">
    <property type="entry name" value="Class I glutamine amidotransferase-like"/>
    <property type="match status" value="1"/>
</dbReference>
<dbReference type="GO" id="GO:0006508">
    <property type="term" value="P:proteolysis"/>
    <property type="evidence" value="ECO:0007669"/>
    <property type="project" value="UniProtKB-KW"/>
</dbReference>
<evidence type="ECO:0000313" key="9">
    <source>
        <dbReference type="Proteomes" id="UP000249799"/>
    </source>
</evidence>
<dbReference type="KEGG" id="bsed:DN745_06785"/>
<dbReference type="AlphaFoldDB" id="A0A2Z4FJN7"/>
<feature type="domain" description="LD-carboxypeptidase C-terminal" evidence="7">
    <location>
        <begin position="195"/>
        <end position="308"/>
    </location>
</feature>
<evidence type="ECO:0000256" key="4">
    <source>
        <dbReference type="ARBA" id="ARBA00022801"/>
    </source>
</evidence>
<sequence length="331" mass="35204">MIHPPSLRPGDTVAVISPAGPVIPDLLMQGVQTLESWGLKVRLHEETFARHQPGGYLAGSDAARLKALREVFWDPDVAAVICSRGGYGAMRLLPDLLKVTHEHPGGAAAFGDFLRAHPKLLIGFSDITALHLYIAGIVGVATLHGPVVKSFGLHTDDPFASLEHLRAALFGTRAAAGQLRFEGLRRVRAGEARAPVFGGNLTLVASLVGSPYCPNLNDKILFLEDVGEQDYRLDRLFTTLRLAEKSARPAGIILGDFSGCGGVYIDDDRIDEFVGSLAEEFQCPVVADFPTGHRSRNVCVPVGCVATLDAADGTVIFEADAAAPPEPASIA</sequence>
<dbReference type="InterPro" id="IPR027461">
    <property type="entry name" value="Carboxypeptidase_A_C_sf"/>
</dbReference>
<dbReference type="InterPro" id="IPR040921">
    <property type="entry name" value="Peptidase_S66C"/>
</dbReference>
<dbReference type="RefSeq" id="WP_111333243.1">
    <property type="nucleotide sequence ID" value="NZ_CP030032.1"/>
</dbReference>
<evidence type="ECO:0000256" key="1">
    <source>
        <dbReference type="ARBA" id="ARBA00010233"/>
    </source>
</evidence>
<keyword evidence="5" id="KW-0720">Serine protease</keyword>
<dbReference type="CDD" id="cd07025">
    <property type="entry name" value="Peptidase_S66"/>
    <property type="match status" value="1"/>
</dbReference>
<reference evidence="8 9" key="1">
    <citation type="submission" date="2018-06" db="EMBL/GenBank/DDBJ databases">
        <title>Lujinxingia sediminis gen. nov. sp. nov., a new facultative anaerobic member of the class Deltaproteobacteria, and proposal of Lujinxingaceae fam. nov.</title>
        <authorList>
            <person name="Guo L.-Y."/>
            <person name="Li C.-M."/>
            <person name="Wang S."/>
            <person name="Du Z.-J."/>
        </authorList>
    </citation>
    <scope>NUCLEOTIDE SEQUENCE [LARGE SCALE GENOMIC DNA]</scope>
    <source>
        <strain evidence="8 9">FA350</strain>
    </source>
</reference>
<keyword evidence="9" id="KW-1185">Reference proteome</keyword>
<dbReference type="Gene3D" id="3.50.30.60">
    <property type="entry name" value="LD-carboxypeptidase A C-terminal domain-like"/>
    <property type="match status" value="1"/>
</dbReference>
<evidence type="ECO:0000256" key="5">
    <source>
        <dbReference type="ARBA" id="ARBA00022825"/>
    </source>
</evidence>
<dbReference type="InterPro" id="IPR040449">
    <property type="entry name" value="Peptidase_S66_N"/>
</dbReference>
<keyword evidence="3" id="KW-0645">Protease</keyword>
<protein>
    <submittedName>
        <fullName evidence="8">LD-carboxypeptidase</fullName>
    </submittedName>
</protein>
<dbReference type="Pfam" id="PF02016">
    <property type="entry name" value="Peptidase_S66"/>
    <property type="match status" value="1"/>
</dbReference>
<feature type="domain" description="LD-carboxypeptidase N-terminal" evidence="6">
    <location>
        <begin position="13"/>
        <end position="145"/>
    </location>
</feature>
<dbReference type="PANTHER" id="PTHR30237">
    <property type="entry name" value="MURAMOYLTETRAPEPTIDE CARBOXYPEPTIDASE"/>
    <property type="match status" value="1"/>
</dbReference>
<dbReference type="PANTHER" id="PTHR30237:SF2">
    <property type="entry name" value="MUREIN TETRAPEPTIDE CARBOXYPEPTIDASE"/>
    <property type="match status" value="1"/>
</dbReference>
<dbReference type="GO" id="GO:0004180">
    <property type="term" value="F:carboxypeptidase activity"/>
    <property type="evidence" value="ECO:0007669"/>
    <property type="project" value="UniProtKB-KW"/>
</dbReference>
<dbReference type="EMBL" id="CP030032">
    <property type="protein sequence ID" value="AWV89055.1"/>
    <property type="molecule type" value="Genomic_DNA"/>
</dbReference>
<evidence type="ECO:0000259" key="6">
    <source>
        <dbReference type="Pfam" id="PF02016"/>
    </source>
</evidence>
<dbReference type="Proteomes" id="UP000249799">
    <property type="component" value="Chromosome"/>
</dbReference>
<accession>A0A2Z4FJN7</accession>
<name>A0A2Z4FJN7_9DELT</name>
<evidence type="ECO:0000313" key="8">
    <source>
        <dbReference type="EMBL" id="AWV89055.1"/>
    </source>
</evidence>
<comment type="similarity">
    <text evidence="1">Belongs to the peptidase S66 family.</text>
</comment>
<evidence type="ECO:0000256" key="2">
    <source>
        <dbReference type="ARBA" id="ARBA00022645"/>
    </source>
</evidence>
<dbReference type="Gene3D" id="3.40.50.10740">
    <property type="entry name" value="Class I glutamine amidotransferase-like"/>
    <property type="match status" value="1"/>
</dbReference>
<organism evidence="8 9">
    <name type="scientific">Bradymonas sediminis</name>
    <dbReference type="NCBI Taxonomy" id="1548548"/>
    <lineage>
        <taxon>Bacteria</taxon>
        <taxon>Deltaproteobacteria</taxon>
        <taxon>Bradymonadales</taxon>
        <taxon>Bradymonadaceae</taxon>
        <taxon>Bradymonas</taxon>
    </lineage>
</organism>
<proteinExistence type="inferred from homology"/>
<dbReference type="OrthoDB" id="9807329at2"/>
<dbReference type="InterPro" id="IPR003507">
    <property type="entry name" value="S66_fam"/>
</dbReference>
<dbReference type="SUPFAM" id="SSF141986">
    <property type="entry name" value="LD-carboxypeptidase A C-terminal domain-like"/>
    <property type="match status" value="1"/>
</dbReference>
<dbReference type="InterPro" id="IPR029062">
    <property type="entry name" value="Class_I_gatase-like"/>
</dbReference>
<dbReference type="GO" id="GO:0008236">
    <property type="term" value="F:serine-type peptidase activity"/>
    <property type="evidence" value="ECO:0007669"/>
    <property type="project" value="UniProtKB-KW"/>
</dbReference>
<dbReference type="InterPro" id="IPR027478">
    <property type="entry name" value="LdcA_N"/>
</dbReference>